<proteinExistence type="predicted"/>
<sequence>MAAVKQTFSDPFLLEQILLHTNLRDMAAWREVSTASKALVEISPLLRRKLFLDTRPLHPLYELASVLHRLPREVCEAHLGSPYIQGRVSTPIINWNPVFAFAGVEGNTIHHNGLPKTAPGSFWCDMLACQPLAQECTVTVLAIASGTTRQVVRREEGVTVGDILAAIRAKDIQSLDLVMVSAVVTRNGKDMFLGPRHLGCEICQSTESQRKTWDAELDGIFALA</sequence>
<dbReference type="AlphaFoldDB" id="A0A2K1QP85"/>
<name>A0A2K1QP85_9PEZI</name>
<keyword evidence="2" id="KW-1185">Reference proteome</keyword>
<evidence type="ECO:0000313" key="1">
    <source>
        <dbReference type="EMBL" id="PNS16914.1"/>
    </source>
</evidence>
<dbReference type="Proteomes" id="UP000243797">
    <property type="component" value="Unassembled WGS sequence"/>
</dbReference>
<evidence type="ECO:0008006" key="3">
    <source>
        <dbReference type="Google" id="ProtNLM"/>
    </source>
</evidence>
<organism evidence="1 2">
    <name type="scientific">Sphaceloma murrayae</name>
    <dbReference type="NCBI Taxonomy" id="2082308"/>
    <lineage>
        <taxon>Eukaryota</taxon>
        <taxon>Fungi</taxon>
        <taxon>Dikarya</taxon>
        <taxon>Ascomycota</taxon>
        <taxon>Pezizomycotina</taxon>
        <taxon>Dothideomycetes</taxon>
        <taxon>Dothideomycetidae</taxon>
        <taxon>Myriangiales</taxon>
        <taxon>Elsinoaceae</taxon>
        <taxon>Sphaceloma</taxon>
    </lineage>
</organism>
<evidence type="ECO:0000313" key="2">
    <source>
        <dbReference type="Proteomes" id="UP000243797"/>
    </source>
</evidence>
<gene>
    <name evidence="1" type="ORF">CAC42_4878</name>
</gene>
<protein>
    <recommendedName>
        <fullName evidence="3">F-box domain-containing protein</fullName>
    </recommendedName>
</protein>
<dbReference type="InParanoid" id="A0A2K1QP85"/>
<reference evidence="1 2" key="1">
    <citation type="submission" date="2017-06" db="EMBL/GenBank/DDBJ databases">
        <title>Draft genome sequence of a variant of Elsinoe murrayae.</title>
        <authorList>
            <person name="Cheng Q."/>
        </authorList>
    </citation>
    <scope>NUCLEOTIDE SEQUENCE [LARGE SCALE GENOMIC DNA]</scope>
    <source>
        <strain evidence="1 2">CQ-2017a</strain>
    </source>
</reference>
<accession>A0A2K1QP85</accession>
<dbReference type="EMBL" id="NKHZ01000055">
    <property type="protein sequence ID" value="PNS16914.1"/>
    <property type="molecule type" value="Genomic_DNA"/>
</dbReference>
<comment type="caution">
    <text evidence="1">The sequence shown here is derived from an EMBL/GenBank/DDBJ whole genome shotgun (WGS) entry which is preliminary data.</text>
</comment>